<keyword evidence="12 14" id="KW-0464">Manganese</keyword>
<feature type="domain" description="Isopropylmalate dehydrogenase-like" evidence="16">
    <location>
        <begin position="4"/>
        <end position="356"/>
    </location>
</feature>
<dbReference type="InterPro" id="IPR019818">
    <property type="entry name" value="IsoCit/isopropylmalate_DH_CS"/>
</dbReference>
<keyword evidence="9 14" id="KW-0460">Magnesium</keyword>
<evidence type="ECO:0000259" key="16">
    <source>
        <dbReference type="SMART" id="SM01329"/>
    </source>
</evidence>
<comment type="cofactor">
    <cofactor evidence="14 15">
        <name>Mg(2+)</name>
        <dbReference type="ChEBI" id="CHEBI:18420"/>
    </cofactor>
    <cofactor evidence="14 15">
        <name>Mn(2+)</name>
        <dbReference type="ChEBI" id="CHEBI:29035"/>
    </cofactor>
    <text evidence="14 15">Binds 1 Mg(2+) or Mn(2+) ion per subunit.</text>
</comment>
<evidence type="ECO:0000313" key="18">
    <source>
        <dbReference type="Proteomes" id="UP000593892"/>
    </source>
</evidence>
<keyword evidence="7 14" id="KW-0028">Amino-acid biosynthesis</keyword>
<protein>
    <recommendedName>
        <fullName evidence="14">3-isopropylmalate dehydrogenase</fullName>
        <ecNumber evidence="14">1.1.1.85</ecNumber>
    </recommendedName>
    <alternativeName>
        <fullName evidence="14">3-IPM-DH</fullName>
    </alternativeName>
    <alternativeName>
        <fullName evidence="14">Beta-IPM dehydrogenase</fullName>
        <shortName evidence="14">IMDH</shortName>
    </alternativeName>
</protein>
<feature type="site" description="Important for catalysis" evidence="14">
    <location>
        <position position="141"/>
    </location>
</feature>
<evidence type="ECO:0000256" key="7">
    <source>
        <dbReference type="ARBA" id="ARBA00022605"/>
    </source>
</evidence>
<dbReference type="GO" id="GO:0000287">
    <property type="term" value="F:magnesium ion binding"/>
    <property type="evidence" value="ECO:0007669"/>
    <property type="project" value="InterPro"/>
</dbReference>
<dbReference type="EC" id="1.1.1.85" evidence="14"/>
<dbReference type="GO" id="GO:0009098">
    <property type="term" value="P:L-leucine biosynthetic process"/>
    <property type="evidence" value="ECO:0007669"/>
    <property type="project" value="UniProtKB-UniRule"/>
</dbReference>
<evidence type="ECO:0000256" key="8">
    <source>
        <dbReference type="ARBA" id="ARBA00022723"/>
    </source>
</evidence>
<evidence type="ECO:0000256" key="5">
    <source>
        <dbReference type="ARBA" id="ARBA00011738"/>
    </source>
</evidence>
<evidence type="ECO:0000256" key="13">
    <source>
        <dbReference type="ARBA" id="ARBA00023304"/>
    </source>
</evidence>
<evidence type="ECO:0000256" key="12">
    <source>
        <dbReference type="ARBA" id="ARBA00023211"/>
    </source>
</evidence>
<dbReference type="InterPro" id="IPR024084">
    <property type="entry name" value="IsoPropMal-DH-like_dom"/>
</dbReference>
<evidence type="ECO:0000256" key="10">
    <source>
        <dbReference type="ARBA" id="ARBA00023002"/>
    </source>
</evidence>
<dbReference type="UniPathway" id="UPA00048">
    <property type="reaction ID" value="UER00072"/>
</dbReference>
<dbReference type="AlphaFoldDB" id="A0A7S7SMY7"/>
<keyword evidence="8 14" id="KW-0479">Metal-binding</keyword>
<comment type="subunit">
    <text evidence="5 14 15">Homodimer.</text>
</comment>
<evidence type="ECO:0000313" key="17">
    <source>
        <dbReference type="EMBL" id="QOY90428.1"/>
    </source>
</evidence>
<dbReference type="GO" id="GO:0051287">
    <property type="term" value="F:NAD binding"/>
    <property type="evidence" value="ECO:0007669"/>
    <property type="project" value="InterPro"/>
</dbReference>
<dbReference type="PROSITE" id="PS00470">
    <property type="entry name" value="IDH_IMDH"/>
    <property type="match status" value="1"/>
</dbReference>
<evidence type="ECO:0000256" key="4">
    <source>
        <dbReference type="ARBA" id="ARBA00008319"/>
    </source>
</evidence>
<dbReference type="GO" id="GO:0005829">
    <property type="term" value="C:cytosol"/>
    <property type="evidence" value="ECO:0007669"/>
    <property type="project" value="TreeGrafter"/>
</dbReference>
<evidence type="ECO:0000256" key="15">
    <source>
        <dbReference type="RuleBase" id="RU004445"/>
    </source>
</evidence>
<evidence type="ECO:0000256" key="9">
    <source>
        <dbReference type="ARBA" id="ARBA00022842"/>
    </source>
</evidence>
<comment type="catalytic activity">
    <reaction evidence="1 14 15">
        <text>(2R,3S)-3-isopropylmalate + NAD(+) = 4-methyl-2-oxopentanoate + CO2 + NADH</text>
        <dbReference type="Rhea" id="RHEA:32271"/>
        <dbReference type="ChEBI" id="CHEBI:16526"/>
        <dbReference type="ChEBI" id="CHEBI:17865"/>
        <dbReference type="ChEBI" id="CHEBI:35121"/>
        <dbReference type="ChEBI" id="CHEBI:57540"/>
        <dbReference type="ChEBI" id="CHEBI:57945"/>
        <dbReference type="EC" id="1.1.1.85"/>
    </reaction>
</comment>
<evidence type="ECO:0000256" key="1">
    <source>
        <dbReference type="ARBA" id="ARBA00000624"/>
    </source>
</evidence>
<dbReference type="FunFam" id="3.40.718.10:FF:000006">
    <property type="entry name" value="3-isopropylmalate dehydrogenase"/>
    <property type="match status" value="1"/>
</dbReference>
<proteinExistence type="inferred from homology"/>
<keyword evidence="11 14" id="KW-0520">NAD</keyword>
<feature type="binding site" evidence="14">
    <location>
        <position position="247"/>
    </location>
    <ligand>
        <name>Mg(2+)</name>
        <dbReference type="ChEBI" id="CHEBI:18420"/>
    </ligand>
</feature>
<feature type="binding site" evidence="14">
    <location>
        <position position="223"/>
    </location>
    <ligand>
        <name>Mg(2+)</name>
        <dbReference type="ChEBI" id="CHEBI:18420"/>
    </ligand>
</feature>
<feature type="binding site" evidence="14">
    <location>
        <position position="251"/>
    </location>
    <ligand>
        <name>Mg(2+)</name>
        <dbReference type="ChEBI" id="CHEBI:18420"/>
    </ligand>
</feature>
<dbReference type="Gene3D" id="3.40.718.10">
    <property type="entry name" value="Isopropylmalate Dehydrogenase"/>
    <property type="match status" value="1"/>
</dbReference>
<gene>
    <name evidence="14 17" type="primary">leuB</name>
    <name evidence="17" type="ORF">IRI77_10865</name>
</gene>
<dbReference type="KEGG" id="pfer:IRI77_10865"/>
<dbReference type="PANTHER" id="PTHR42979:SF1">
    <property type="entry name" value="3-ISOPROPYLMALATE DEHYDROGENASE"/>
    <property type="match status" value="1"/>
</dbReference>
<organism evidence="17 18">
    <name type="scientific">Paludibaculum fermentans</name>
    <dbReference type="NCBI Taxonomy" id="1473598"/>
    <lineage>
        <taxon>Bacteria</taxon>
        <taxon>Pseudomonadati</taxon>
        <taxon>Acidobacteriota</taxon>
        <taxon>Terriglobia</taxon>
        <taxon>Bryobacterales</taxon>
        <taxon>Bryobacteraceae</taxon>
        <taxon>Paludibaculum</taxon>
    </lineage>
</organism>
<feature type="binding site" evidence="14">
    <location>
        <position position="223"/>
    </location>
    <ligand>
        <name>substrate</name>
    </ligand>
</feature>
<accession>A0A7S7SMY7</accession>
<feature type="binding site" evidence="14">
    <location>
        <position position="106"/>
    </location>
    <ligand>
        <name>substrate</name>
    </ligand>
</feature>
<dbReference type="EMBL" id="CP063849">
    <property type="protein sequence ID" value="QOY90428.1"/>
    <property type="molecule type" value="Genomic_DNA"/>
</dbReference>
<dbReference type="Pfam" id="PF00180">
    <property type="entry name" value="Iso_dh"/>
    <property type="match status" value="1"/>
</dbReference>
<evidence type="ECO:0000256" key="6">
    <source>
        <dbReference type="ARBA" id="ARBA00022430"/>
    </source>
</evidence>
<dbReference type="RefSeq" id="WP_194452092.1">
    <property type="nucleotide sequence ID" value="NZ_CP063849.1"/>
</dbReference>
<keyword evidence="10 14" id="KW-0560">Oxidoreductase</keyword>
<dbReference type="SMART" id="SM01329">
    <property type="entry name" value="Iso_dh"/>
    <property type="match status" value="1"/>
</dbReference>
<sequence>MNLNILVLPGDGIGTEVTREAVRVLQRVSEKYNHTLRLTDGLLGGIAIHKTGTPFPDETAKLAADADATLLGAVGLPEFDNAPPAQRPERGLLGIRKVLGVYANLRPVRTYKALIDSSPLKNERIEGTDMIIVRELTGGIYYGTPRGVEGSGDTERGTNTMTYTRAEIARIGRMAFHLARKRRKKVSSVDKSNVLETSQLWRKVMVEVSAEFPDVELEHVLVDNCAMQLVLNPTRFDVVVTENMFGDILSDEGAVLAGSIGMLPSASIGEQKPSGAWVGLYEPVHGSAPDIAGQNKANPLGAIGSVAAMLEYSFGLMEEATAVNNAIESVLNAGQVTADLKPKGTPLTTEQVGAAICAAI</sequence>
<comment type="function">
    <text evidence="14 15">Catalyzes the oxidation of 3-carboxy-2-hydroxy-4-methylpentanoate (3-isopropylmalate) to 3-carboxy-4-methyl-2-oxopentanoate. The product decarboxylates to 4-methyl-2 oxopentanoate.</text>
</comment>
<dbReference type="Proteomes" id="UP000593892">
    <property type="component" value="Chromosome"/>
</dbReference>
<evidence type="ECO:0000256" key="2">
    <source>
        <dbReference type="ARBA" id="ARBA00001936"/>
    </source>
</evidence>
<name>A0A7S7SMY7_PALFE</name>
<keyword evidence="6 14" id="KW-0432">Leucine biosynthesis</keyword>
<keyword evidence="18" id="KW-1185">Reference proteome</keyword>
<dbReference type="GO" id="GO:0003862">
    <property type="term" value="F:3-isopropylmalate dehydrogenase activity"/>
    <property type="evidence" value="ECO:0007669"/>
    <property type="project" value="UniProtKB-UniRule"/>
</dbReference>
<keyword evidence="13 14" id="KW-0100">Branched-chain amino acid biosynthesis</keyword>
<comment type="cofactor">
    <cofactor evidence="2">
        <name>Mn(2+)</name>
        <dbReference type="ChEBI" id="CHEBI:29035"/>
    </cofactor>
</comment>
<comment type="caution">
    <text evidence="14">Lacks conserved residue(s) required for the propagation of feature annotation.</text>
</comment>
<comment type="similarity">
    <text evidence="4 14">Belongs to the isocitrate and isopropylmalate dehydrogenases family. LeuB type 1 subfamily.</text>
</comment>
<evidence type="ECO:0000256" key="11">
    <source>
        <dbReference type="ARBA" id="ARBA00023027"/>
    </source>
</evidence>
<feature type="site" description="Important for catalysis" evidence="14">
    <location>
        <position position="191"/>
    </location>
</feature>
<feature type="binding site" evidence="14">
    <location>
        <position position="96"/>
    </location>
    <ligand>
        <name>substrate</name>
    </ligand>
</feature>
<keyword evidence="14" id="KW-0963">Cytoplasm</keyword>
<comment type="subcellular location">
    <subcellularLocation>
        <location evidence="14">Cytoplasm</location>
    </subcellularLocation>
</comment>
<dbReference type="SUPFAM" id="SSF53659">
    <property type="entry name" value="Isocitrate/Isopropylmalate dehydrogenase-like"/>
    <property type="match status" value="1"/>
</dbReference>
<evidence type="ECO:0000256" key="14">
    <source>
        <dbReference type="HAMAP-Rule" id="MF_01033"/>
    </source>
</evidence>
<feature type="binding site" evidence="14">
    <location>
        <begin position="286"/>
        <end position="298"/>
    </location>
    <ligand>
        <name>NAD(+)</name>
        <dbReference type="ChEBI" id="CHEBI:57540"/>
    </ligand>
</feature>
<dbReference type="InterPro" id="IPR004429">
    <property type="entry name" value="Isopropylmalate_DH"/>
</dbReference>
<comment type="pathway">
    <text evidence="3 14 15">Amino-acid biosynthesis; L-leucine biosynthesis; L-leucine from 3-methyl-2-oxobutanoate: step 3/4.</text>
</comment>
<evidence type="ECO:0000256" key="3">
    <source>
        <dbReference type="ARBA" id="ARBA00004762"/>
    </source>
</evidence>
<reference evidence="17 18" key="1">
    <citation type="submission" date="2020-10" db="EMBL/GenBank/DDBJ databases">
        <title>Complete genome sequence of Paludibaculum fermentans P105T, a facultatively anaerobic acidobacterium capable of dissimilatory Fe(III) reduction.</title>
        <authorList>
            <person name="Dedysh S.N."/>
            <person name="Beletsky A.V."/>
            <person name="Kulichevskaya I.S."/>
            <person name="Mardanov A.V."/>
            <person name="Ravin N.V."/>
        </authorList>
    </citation>
    <scope>NUCLEOTIDE SEQUENCE [LARGE SCALE GENOMIC DNA]</scope>
    <source>
        <strain evidence="17 18">P105</strain>
    </source>
</reference>
<dbReference type="NCBIfam" id="TIGR00169">
    <property type="entry name" value="leuB"/>
    <property type="match status" value="1"/>
</dbReference>
<dbReference type="PANTHER" id="PTHR42979">
    <property type="entry name" value="3-ISOPROPYLMALATE DEHYDROGENASE"/>
    <property type="match status" value="1"/>
</dbReference>
<feature type="binding site" evidence="14">
    <location>
        <position position="134"/>
    </location>
    <ligand>
        <name>substrate</name>
    </ligand>
</feature>
<dbReference type="HAMAP" id="MF_01033">
    <property type="entry name" value="LeuB_type1"/>
    <property type="match status" value="1"/>
</dbReference>